<evidence type="ECO:0000313" key="2">
    <source>
        <dbReference type="EMBL" id="MBX35944.1"/>
    </source>
</evidence>
<dbReference type="AlphaFoldDB" id="A0A2P2N0H5"/>
<dbReference type="EMBL" id="GGEC01055460">
    <property type="protein sequence ID" value="MBX35944.1"/>
    <property type="molecule type" value="Transcribed_RNA"/>
</dbReference>
<keyword evidence="1" id="KW-0732">Signal</keyword>
<feature type="signal peptide" evidence="1">
    <location>
        <begin position="1"/>
        <end position="17"/>
    </location>
</feature>
<sequence length="42" mass="4914">MRSFHLFVIVILWHCIGKKFLSLLSVDFDSSAFLCQFIKHVS</sequence>
<feature type="chain" id="PRO_5015128571" evidence="1">
    <location>
        <begin position="18"/>
        <end position="42"/>
    </location>
</feature>
<proteinExistence type="predicted"/>
<evidence type="ECO:0000256" key="1">
    <source>
        <dbReference type="SAM" id="SignalP"/>
    </source>
</evidence>
<name>A0A2P2N0H5_RHIMU</name>
<protein>
    <submittedName>
        <fullName evidence="2">Uncharacterized protein</fullName>
    </submittedName>
</protein>
<organism evidence="2">
    <name type="scientific">Rhizophora mucronata</name>
    <name type="common">Asiatic mangrove</name>
    <dbReference type="NCBI Taxonomy" id="61149"/>
    <lineage>
        <taxon>Eukaryota</taxon>
        <taxon>Viridiplantae</taxon>
        <taxon>Streptophyta</taxon>
        <taxon>Embryophyta</taxon>
        <taxon>Tracheophyta</taxon>
        <taxon>Spermatophyta</taxon>
        <taxon>Magnoliopsida</taxon>
        <taxon>eudicotyledons</taxon>
        <taxon>Gunneridae</taxon>
        <taxon>Pentapetalae</taxon>
        <taxon>rosids</taxon>
        <taxon>fabids</taxon>
        <taxon>Malpighiales</taxon>
        <taxon>Rhizophoraceae</taxon>
        <taxon>Rhizophora</taxon>
    </lineage>
</organism>
<accession>A0A2P2N0H5</accession>
<reference evidence="2" key="1">
    <citation type="submission" date="2018-02" db="EMBL/GenBank/DDBJ databases">
        <title>Rhizophora mucronata_Transcriptome.</title>
        <authorList>
            <person name="Meera S.P."/>
            <person name="Sreeshan A."/>
            <person name="Augustine A."/>
        </authorList>
    </citation>
    <scope>NUCLEOTIDE SEQUENCE</scope>
    <source>
        <tissue evidence="2">Leaf</tissue>
    </source>
</reference>